<dbReference type="Gene3D" id="3.40.1050.10">
    <property type="entry name" value="Carbonic anhydrase"/>
    <property type="match status" value="1"/>
</dbReference>
<evidence type="ECO:0000256" key="1">
    <source>
        <dbReference type="ARBA" id="ARBA00006217"/>
    </source>
</evidence>
<comment type="cofactor">
    <cofactor evidence="6">
        <name>Zn(2+)</name>
        <dbReference type="ChEBI" id="CHEBI:29105"/>
    </cofactor>
    <text evidence="6">Binds 1 zinc ion per subunit.</text>
</comment>
<evidence type="ECO:0000256" key="4">
    <source>
        <dbReference type="ARBA" id="ARBA00022833"/>
    </source>
</evidence>
<reference evidence="7 8" key="1">
    <citation type="submission" date="2020-06" db="EMBL/GenBank/DDBJ databases">
        <title>Genomic analysis of Salicibibacter sp. NKC21-4.</title>
        <authorList>
            <person name="Oh Y.J."/>
        </authorList>
    </citation>
    <scope>NUCLEOTIDE SEQUENCE [LARGE SCALE GENOMIC DNA]</scope>
    <source>
        <strain evidence="7 8">NKC21-4</strain>
    </source>
</reference>
<evidence type="ECO:0000256" key="2">
    <source>
        <dbReference type="ARBA" id="ARBA00012925"/>
    </source>
</evidence>
<protein>
    <recommendedName>
        <fullName evidence="2">carbonic anhydrase</fullName>
        <ecNumber evidence="2">4.2.1.1</ecNumber>
    </recommendedName>
</protein>
<dbReference type="KEGG" id="scib:HUG20_01670"/>
<comment type="catalytic activity">
    <reaction evidence="5">
        <text>hydrogencarbonate + H(+) = CO2 + H2O</text>
        <dbReference type="Rhea" id="RHEA:10748"/>
        <dbReference type="ChEBI" id="CHEBI:15377"/>
        <dbReference type="ChEBI" id="CHEBI:15378"/>
        <dbReference type="ChEBI" id="CHEBI:16526"/>
        <dbReference type="ChEBI" id="CHEBI:17544"/>
        <dbReference type="EC" id="4.2.1.1"/>
    </reaction>
</comment>
<dbReference type="CDD" id="cd03379">
    <property type="entry name" value="beta_CA_cladeD"/>
    <property type="match status" value="1"/>
</dbReference>
<dbReference type="RefSeq" id="WP_200087313.1">
    <property type="nucleotide sequence ID" value="NZ_CP054706.1"/>
</dbReference>
<evidence type="ECO:0000313" key="7">
    <source>
        <dbReference type="EMBL" id="QQK78735.1"/>
    </source>
</evidence>
<name>A0A7T6Z865_9BACI</name>
<dbReference type="PANTHER" id="PTHR43175">
    <property type="entry name" value="CARBONIC ANHYDRASE"/>
    <property type="match status" value="1"/>
</dbReference>
<evidence type="ECO:0000256" key="6">
    <source>
        <dbReference type="PIRSR" id="PIRSR601765-1"/>
    </source>
</evidence>
<proteinExistence type="inferred from homology"/>
<keyword evidence="3 6" id="KW-0479">Metal-binding</keyword>
<dbReference type="InterPro" id="IPR001765">
    <property type="entry name" value="Carbonic_anhydrase"/>
</dbReference>
<evidence type="ECO:0000256" key="3">
    <source>
        <dbReference type="ARBA" id="ARBA00022723"/>
    </source>
</evidence>
<gene>
    <name evidence="7" type="ORF">HUG20_01670</name>
</gene>
<feature type="binding site" evidence="6">
    <location>
        <position position="39"/>
    </location>
    <ligand>
        <name>Zn(2+)</name>
        <dbReference type="ChEBI" id="CHEBI:29105"/>
    </ligand>
</feature>
<feature type="binding site" evidence="6">
    <location>
        <position position="98"/>
    </location>
    <ligand>
        <name>Zn(2+)</name>
        <dbReference type="ChEBI" id="CHEBI:29105"/>
    </ligand>
</feature>
<evidence type="ECO:0000256" key="5">
    <source>
        <dbReference type="ARBA" id="ARBA00048348"/>
    </source>
</evidence>
<dbReference type="SUPFAM" id="SSF53056">
    <property type="entry name" value="beta-carbonic anhydrase, cab"/>
    <property type="match status" value="1"/>
</dbReference>
<accession>A0A7T6Z865</accession>
<dbReference type="InterPro" id="IPR036874">
    <property type="entry name" value="Carbonic_anhydrase_sf"/>
</dbReference>
<evidence type="ECO:0000313" key="8">
    <source>
        <dbReference type="Proteomes" id="UP000595349"/>
    </source>
</evidence>
<dbReference type="GO" id="GO:0004089">
    <property type="term" value="F:carbonate dehydratase activity"/>
    <property type="evidence" value="ECO:0007669"/>
    <property type="project" value="UniProtKB-EC"/>
</dbReference>
<dbReference type="EMBL" id="CP054706">
    <property type="protein sequence ID" value="QQK78735.1"/>
    <property type="molecule type" value="Genomic_DNA"/>
</dbReference>
<feature type="binding site" evidence="6">
    <location>
        <position position="95"/>
    </location>
    <ligand>
        <name>Zn(2+)</name>
        <dbReference type="ChEBI" id="CHEBI:29105"/>
    </ligand>
</feature>
<dbReference type="SMART" id="SM00947">
    <property type="entry name" value="Pro_CA"/>
    <property type="match status" value="1"/>
</dbReference>
<keyword evidence="4 6" id="KW-0862">Zinc</keyword>
<organism evidence="7 8">
    <name type="scientific">Salicibibacter cibi</name>
    <dbReference type="NCBI Taxonomy" id="2743001"/>
    <lineage>
        <taxon>Bacteria</taxon>
        <taxon>Bacillati</taxon>
        <taxon>Bacillota</taxon>
        <taxon>Bacilli</taxon>
        <taxon>Bacillales</taxon>
        <taxon>Bacillaceae</taxon>
        <taxon>Salicibibacter</taxon>
    </lineage>
</organism>
<dbReference type="GO" id="GO:0008270">
    <property type="term" value="F:zinc ion binding"/>
    <property type="evidence" value="ECO:0007669"/>
    <property type="project" value="InterPro"/>
</dbReference>
<keyword evidence="8" id="KW-1185">Reference proteome</keyword>
<comment type="similarity">
    <text evidence="1">Belongs to the beta-class carbonic anhydrase family.</text>
</comment>
<dbReference type="AlphaFoldDB" id="A0A7T6Z865"/>
<dbReference type="EC" id="4.2.1.1" evidence="2"/>
<dbReference type="PANTHER" id="PTHR43175:SF3">
    <property type="entry name" value="CARBON DISULFIDE HYDROLASE"/>
    <property type="match status" value="1"/>
</dbReference>
<sequence length="186" mass="20604">MYLDTILDYNQQFVGSNQHEPYKTSKLPNHKCVVLTCMDTRLVELLPAAMNIKNGDVKMIKNAGGMITSPYGSGVRSLLIAIHVLQAEEVLIIGHKDCGMQQLDPSFVMKQMKAKGITEEEIQSVTDDGIDVEEWLAGFETVEEAVTNSVDILRTHPLFPTAIPVHGLVIHPESGELSIVTRGYRQ</sequence>
<dbReference type="Pfam" id="PF00484">
    <property type="entry name" value="Pro_CA"/>
    <property type="match status" value="1"/>
</dbReference>
<feature type="binding site" evidence="6">
    <location>
        <position position="37"/>
    </location>
    <ligand>
        <name>Zn(2+)</name>
        <dbReference type="ChEBI" id="CHEBI:29105"/>
    </ligand>
</feature>
<dbReference type="Proteomes" id="UP000595349">
    <property type="component" value="Chromosome"/>
</dbReference>